<dbReference type="Pfam" id="PF01284">
    <property type="entry name" value="MARVEL"/>
    <property type="match status" value="1"/>
</dbReference>
<dbReference type="InParanoid" id="A0A6P8HX41"/>
<protein>
    <submittedName>
        <fullName evidence="8">Uncharacterized protein LOC116293806</fullName>
    </submittedName>
</protein>
<evidence type="ECO:0000256" key="2">
    <source>
        <dbReference type="ARBA" id="ARBA00022692"/>
    </source>
</evidence>
<organism evidence="7 8">
    <name type="scientific">Actinia tenebrosa</name>
    <name type="common">Australian red waratah sea anemone</name>
    <dbReference type="NCBI Taxonomy" id="6105"/>
    <lineage>
        <taxon>Eukaryota</taxon>
        <taxon>Metazoa</taxon>
        <taxon>Cnidaria</taxon>
        <taxon>Anthozoa</taxon>
        <taxon>Hexacorallia</taxon>
        <taxon>Actiniaria</taxon>
        <taxon>Actiniidae</taxon>
        <taxon>Actinia</taxon>
    </lineage>
</organism>
<dbReference type="RefSeq" id="XP_031557147.1">
    <property type="nucleotide sequence ID" value="XM_031701287.1"/>
</dbReference>
<dbReference type="KEGG" id="aten:116293806"/>
<evidence type="ECO:0000313" key="8">
    <source>
        <dbReference type="RefSeq" id="XP_031557147.1"/>
    </source>
</evidence>
<feature type="transmembrane region" description="Helical" evidence="5">
    <location>
        <begin position="12"/>
        <end position="32"/>
    </location>
</feature>
<feature type="transmembrane region" description="Helical" evidence="5">
    <location>
        <begin position="129"/>
        <end position="152"/>
    </location>
</feature>
<gene>
    <name evidence="8" type="primary">LOC116293806</name>
</gene>
<evidence type="ECO:0000256" key="4">
    <source>
        <dbReference type="ARBA" id="ARBA00023136"/>
    </source>
</evidence>
<keyword evidence="7" id="KW-1185">Reference proteome</keyword>
<dbReference type="InterPro" id="IPR008253">
    <property type="entry name" value="Marvel"/>
</dbReference>
<accession>A0A6P8HX41</accession>
<sequence length="156" mass="17352">MATNRTYACGRGLLKLLLVITSCVAFVCMIVADDKTTFKSDEYKRRYSFFLFAHIAGAASSLVIYLVFLCNVDGSIGSRKCWSFLVFLISLAAAVVYIVASALLTERAKDEFESGLYKLLESWKTMADLRVTAVAAGFISAFLFIIDSLMYCQDLR</sequence>
<dbReference type="OrthoDB" id="5956045at2759"/>
<feature type="transmembrane region" description="Helical" evidence="5">
    <location>
        <begin position="47"/>
        <end position="70"/>
    </location>
</feature>
<proteinExistence type="predicted"/>
<keyword evidence="2 5" id="KW-0812">Transmembrane</keyword>
<reference evidence="8" key="1">
    <citation type="submission" date="2025-08" db="UniProtKB">
        <authorList>
            <consortium name="RefSeq"/>
        </authorList>
    </citation>
    <scope>IDENTIFICATION</scope>
</reference>
<dbReference type="GeneID" id="116293806"/>
<dbReference type="Proteomes" id="UP000515163">
    <property type="component" value="Unplaced"/>
</dbReference>
<dbReference type="GO" id="GO:0016020">
    <property type="term" value="C:membrane"/>
    <property type="evidence" value="ECO:0007669"/>
    <property type="project" value="UniProtKB-SubCell"/>
</dbReference>
<comment type="subcellular location">
    <subcellularLocation>
        <location evidence="1">Membrane</location>
        <topology evidence="1">Multi-pass membrane protein</topology>
    </subcellularLocation>
</comment>
<dbReference type="AlphaFoldDB" id="A0A6P8HX41"/>
<feature type="domain" description="MARVEL" evidence="6">
    <location>
        <begin position="11"/>
        <end position="147"/>
    </location>
</feature>
<evidence type="ECO:0000259" key="6">
    <source>
        <dbReference type="Pfam" id="PF01284"/>
    </source>
</evidence>
<keyword evidence="4 5" id="KW-0472">Membrane</keyword>
<keyword evidence="3 5" id="KW-1133">Transmembrane helix</keyword>
<name>A0A6P8HX41_ACTTE</name>
<feature type="transmembrane region" description="Helical" evidence="5">
    <location>
        <begin position="82"/>
        <end position="104"/>
    </location>
</feature>
<evidence type="ECO:0000313" key="7">
    <source>
        <dbReference type="Proteomes" id="UP000515163"/>
    </source>
</evidence>
<evidence type="ECO:0000256" key="5">
    <source>
        <dbReference type="SAM" id="Phobius"/>
    </source>
</evidence>
<evidence type="ECO:0000256" key="3">
    <source>
        <dbReference type="ARBA" id="ARBA00022989"/>
    </source>
</evidence>
<evidence type="ECO:0000256" key="1">
    <source>
        <dbReference type="ARBA" id="ARBA00004141"/>
    </source>
</evidence>